<dbReference type="InterPro" id="IPR011074">
    <property type="entry name" value="CRAL/TRIO_N_dom"/>
</dbReference>
<sequence length="438" mass="49438">MSEGPVHRVISAAEVYSFPQGHLGHLSDLESHALDEFRTLCTEKNLYSGTKKYDFGSHDDTTLLRFLRARRFNVQDAFEQYKDTEEWRAANQLETLYETIDLQHFEETRRLYPQWTGRRDKRGIPVYIFEVKHLDAKAMATYEKSAAQTHSKAKTDGNTPPKLLRLFTLYENLTRYVLPLSTAMTDRPHPTTPITQSNNIVDISGVGLKQFWNLRAHMQSASQLATAHYPETLDRIFIIGAPYFFPTVWGWIKRWFDPITTSKIFILSPSDMKSTLESFIEPANIPKKYGGELEFNWCDPPVYDPALNDVITWKNGYKTLPTGPMYWRDKGDHIELEAVGAADGKQRRDIVATVRKTAVVAETEEADKTTEEVLQTLPAATAEAINAASAGQPKPGSYVVAPEGIATLSLQDDKNYTDVNEKQDAAPDASAPEEVNKA</sequence>
<proteinExistence type="predicted"/>
<dbReference type="SUPFAM" id="SSF46938">
    <property type="entry name" value="CRAL/TRIO N-terminal domain"/>
    <property type="match status" value="1"/>
</dbReference>
<dbReference type="PROSITE" id="PS50191">
    <property type="entry name" value="CRAL_TRIO"/>
    <property type="match status" value="1"/>
</dbReference>
<dbReference type="SUPFAM" id="SSF52087">
    <property type="entry name" value="CRAL/TRIO domain"/>
    <property type="match status" value="1"/>
</dbReference>
<keyword evidence="4" id="KW-1185">Reference proteome</keyword>
<evidence type="ECO:0000313" key="4">
    <source>
        <dbReference type="Proteomes" id="UP000091956"/>
    </source>
</evidence>
<feature type="domain" description="CRAL-TRIO" evidence="2">
    <location>
        <begin position="104"/>
        <end position="297"/>
    </location>
</feature>
<dbReference type="PANTHER" id="PTHR45657:SF3">
    <property type="entry name" value="TRANSPORTER, PUTATIVE (AFU_ORTHOLOGUE AFUA_5G09260)-RELATED"/>
    <property type="match status" value="1"/>
</dbReference>
<feature type="region of interest" description="Disordered" evidence="1">
    <location>
        <begin position="411"/>
        <end position="438"/>
    </location>
</feature>
<dbReference type="STRING" id="342668.A0A1B8GII8"/>
<organism evidence="3 4">
    <name type="scientific">Pseudogymnoascus verrucosus</name>
    <dbReference type="NCBI Taxonomy" id="342668"/>
    <lineage>
        <taxon>Eukaryota</taxon>
        <taxon>Fungi</taxon>
        <taxon>Dikarya</taxon>
        <taxon>Ascomycota</taxon>
        <taxon>Pezizomycotina</taxon>
        <taxon>Leotiomycetes</taxon>
        <taxon>Thelebolales</taxon>
        <taxon>Thelebolaceae</taxon>
        <taxon>Pseudogymnoascus</taxon>
    </lineage>
</organism>
<dbReference type="CDD" id="cd00170">
    <property type="entry name" value="SEC14"/>
    <property type="match status" value="1"/>
</dbReference>
<evidence type="ECO:0000256" key="1">
    <source>
        <dbReference type="SAM" id="MobiDB-lite"/>
    </source>
</evidence>
<protein>
    <recommendedName>
        <fullName evidence="2">CRAL-TRIO domain-containing protein</fullName>
    </recommendedName>
</protein>
<reference evidence="3 4" key="1">
    <citation type="submission" date="2016-03" db="EMBL/GenBank/DDBJ databases">
        <title>Comparative genomics of Pseudogymnoascus destructans, the fungus causing white-nose syndrome of bats.</title>
        <authorList>
            <person name="Palmer J.M."/>
            <person name="Drees K.P."/>
            <person name="Foster J.T."/>
            <person name="Lindner D.L."/>
        </authorList>
    </citation>
    <scope>NUCLEOTIDE SEQUENCE [LARGE SCALE GENOMIC DNA]</scope>
    <source>
        <strain evidence="3 4">UAMH 10579</strain>
    </source>
</reference>
<evidence type="ECO:0000313" key="3">
    <source>
        <dbReference type="EMBL" id="OBT95650.1"/>
    </source>
</evidence>
<dbReference type="RefSeq" id="XP_018129383.1">
    <property type="nucleotide sequence ID" value="XM_018275416.2"/>
</dbReference>
<dbReference type="EMBL" id="KV460234">
    <property type="protein sequence ID" value="OBT95650.1"/>
    <property type="molecule type" value="Genomic_DNA"/>
</dbReference>
<dbReference type="AlphaFoldDB" id="A0A1B8GII8"/>
<dbReference type="SMART" id="SM00516">
    <property type="entry name" value="SEC14"/>
    <property type="match status" value="1"/>
</dbReference>
<dbReference type="InterPro" id="IPR036865">
    <property type="entry name" value="CRAL-TRIO_dom_sf"/>
</dbReference>
<dbReference type="InterPro" id="IPR001251">
    <property type="entry name" value="CRAL-TRIO_dom"/>
</dbReference>
<dbReference type="Gene3D" id="3.40.525.10">
    <property type="entry name" value="CRAL-TRIO lipid binding domain"/>
    <property type="match status" value="1"/>
</dbReference>
<dbReference type="OrthoDB" id="30289at2759"/>
<gene>
    <name evidence="3" type="ORF">VE01_05958</name>
</gene>
<dbReference type="Proteomes" id="UP000091956">
    <property type="component" value="Unassembled WGS sequence"/>
</dbReference>
<dbReference type="InterPro" id="IPR036273">
    <property type="entry name" value="CRAL/TRIO_N_dom_sf"/>
</dbReference>
<dbReference type="PANTHER" id="PTHR45657">
    <property type="entry name" value="CRAL-TRIO DOMAIN-CONTAINING PROTEIN YKL091C-RELATED"/>
    <property type="match status" value="1"/>
</dbReference>
<feature type="compositionally biased region" description="Basic and acidic residues" evidence="1">
    <location>
        <begin position="411"/>
        <end position="425"/>
    </location>
</feature>
<dbReference type="Gene3D" id="1.10.8.20">
    <property type="entry name" value="N-terminal domain of phosphatidylinositol transfer protein sec14p"/>
    <property type="match status" value="1"/>
</dbReference>
<name>A0A1B8GII8_9PEZI</name>
<dbReference type="Pfam" id="PF00650">
    <property type="entry name" value="CRAL_TRIO"/>
    <property type="match status" value="1"/>
</dbReference>
<reference evidence="4" key="2">
    <citation type="journal article" date="2018" name="Nat. Commun.">
        <title>Extreme sensitivity to ultraviolet light in the fungal pathogen causing white-nose syndrome of bats.</title>
        <authorList>
            <person name="Palmer J.M."/>
            <person name="Drees K.P."/>
            <person name="Foster J.T."/>
            <person name="Lindner D.L."/>
        </authorList>
    </citation>
    <scope>NUCLEOTIDE SEQUENCE [LARGE SCALE GENOMIC DNA]</scope>
    <source>
        <strain evidence="4">UAMH 10579</strain>
    </source>
</reference>
<dbReference type="Pfam" id="PF03765">
    <property type="entry name" value="CRAL_TRIO_N"/>
    <property type="match status" value="1"/>
</dbReference>
<dbReference type="SMART" id="SM01100">
    <property type="entry name" value="CRAL_TRIO_N"/>
    <property type="match status" value="1"/>
</dbReference>
<dbReference type="GeneID" id="28839344"/>
<evidence type="ECO:0000259" key="2">
    <source>
        <dbReference type="PROSITE" id="PS50191"/>
    </source>
</evidence>
<accession>A0A1B8GII8</accession>
<dbReference type="InterPro" id="IPR051026">
    <property type="entry name" value="PI/PC_transfer"/>
</dbReference>